<accession>A0A7S2EGQ1</accession>
<proteinExistence type="predicted"/>
<dbReference type="EMBL" id="HBGN01020801">
    <property type="protein sequence ID" value="CAD9334342.1"/>
    <property type="molecule type" value="Transcribed_RNA"/>
</dbReference>
<gene>
    <name evidence="2" type="ORF">DBRI1063_LOCUS13245</name>
</gene>
<protein>
    <submittedName>
        <fullName evidence="2">Uncharacterized protein</fullName>
    </submittedName>
</protein>
<evidence type="ECO:0000256" key="1">
    <source>
        <dbReference type="SAM" id="Phobius"/>
    </source>
</evidence>
<dbReference type="AlphaFoldDB" id="A0A7S2EGQ1"/>
<keyword evidence="1" id="KW-0812">Transmembrane</keyword>
<sequence length="451" mass="51984">MISCSKDQEERSLIALEDACSGGCINHNDKSFLPKKKMKRRATVIALTNGIMNHKVLIPSIITLSLLLYFYLMGHIFTKPFLAHGSQGIIINKSEKETRRKQQKVCILAGPHKTGSSSIQTNMYQWSEHTISFTNMTNPPGPKPAMKWIWPVPIEIAETIHDYCSWWHPAKAFYPMIEAMLSRTSRKLFQIYTPQQVIEMYHETIVSYWEKGYDIVFGTEAMDNIARSPQTAKHIINQLSTHVLPSDIKDDQITVVVTYRLPKIKHLISMWHQKCEMEENCHFYDFVMALKPTMVPMNALKMTNLLLHETKWNVELVDLSGTCKNQWDYSVYVACVIMGEKCENKTLSAFLASQRLEPTVANVKADFGLPNVPESTLESLDELLVMNDCAIAMQLLRKSHNIKRFRIHFPEDLENLSKYCKDKWHGVYPYLPEDIKHKMEDILQKGGRIET</sequence>
<feature type="transmembrane region" description="Helical" evidence="1">
    <location>
        <begin position="56"/>
        <end position="77"/>
    </location>
</feature>
<reference evidence="2" key="1">
    <citation type="submission" date="2021-01" db="EMBL/GenBank/DDBJ databases">
        <authorList>
            <person name="Corre E."/>
            <person name="Pelletier E."/>
            <person name="Niang G."/>
            <person name="Scheremetjew M."/>
            <person name="Finn R."/>
            <person name="Kale V."/>
            <person name="Holt S."/>
            <person name="Cochrane G."/>
            <person name="Meng A."/>
            <person name="Brown T."/>
            <person name="Cohen L."/>
        </authorList>
    </citation>
    <scope>NUCLEOTIDE SEQUENCE</scope>
    <source>
        <strain evidence="2">Pop2</strain>
    </source>
</reference>
<evidence type="ECO:0000313" key="2">
    <source>
        <dbReference type="EMBL" id="CAD9334342.1"/>
    </source>
</evidence>
<keyword evidence="1" id="KW-1133">Transmembrane helix</keyword>
<organism evidence="2">
    <name type="scientific">Ditylum brightwellii</name>
    <dbReference type="NCBI Taxonomy" id="49249"/>
    <lineage>
        <taxon>Eukaryota</taxon>
        <taxon>Sar</taxon>
        <taxon>Stramenopiles</taxon>
        <taxon>Ochrophyta</taxon>
        <taxon>Bacillariophyta</taxon>
        <taxon>Mediophyceae</taxon>
        <taxon>Lithodesmiophycidae</taxon>
        <taxon>Lithodesmiales</taxon>
        <taxon>Lithodesmiaceae</taxon>
        <taxon>Ditylum</taxon>
    </lineage>
</organism>
<name>A0A7S2EGQ1_9STRA</name>
<keyword evidence="1" id="KW-0472">Membrane</keyword>